<gene>
    <name evidence="6" type="ORF">GCM10007315_32250</name>
</gene>
<dbReference type="EMBL" id="BMYJ01000012">
    <property type="protein sequence ID" value="GHC65238.1"/>
    <property type="molecule type" value="Genomic_DNA"/>
</dbReference>
<sequence length="896" mass="98316">MVARQSQSLDGTWDFRHESDADWRQAPVPMPWQAAFADLRQTSGRASYRRSFSAPALQGRVAVLCFGAVGYFATVRVNGQELARHEGHWLPFEVTIPADLLKADNVVEVDCLLPDGNPDTWEGAPFAEIPHGKQSWYGPTGGIWQSVTLELRPAHHLTHCAIHADLATGRVDVALELTGGTAMVEILDPAGKVVGQGTSSTIANIQPWSPDAPALYTARVTVGDDVTTHTFGFRSLTTANGQMFLNGQPWYMRAALDQDYYPVGICTPPSLALLEDQLRKAKELGLNMLRCHIKVPDPRYYEVADRLGMLIWTEIPNVASLTEGSIRRMRETMQGILRRDGNHPSIVIWTLINEDWGTRTVDDAAHRAWLKAEYDWLKAADPTRLVVDNSACIPNFHVKTDLNDYHYYRSVPERRAEWDKLTAEFAGGADWTYTPFGDGERRGDEPLIVSEFGVWGLPNPDEVTINGAEPWWMETGGTWGDGAAYPHGVQFRFASLGLDTVFGGFDAFIRAVQWYQFDNLKYQIEVMRAHPSIQGYVITEFTDVHWESNGLLDMNRNPRVFHDVFGRINADVVIAPRLDRYSAKAGETLRLAPGIATGGKALGAAVLHYAMAGGVSGQVAIDATQPLSMAESGSIDLPVPVLSKAQTADVELRLTVDGAEVARNKVTLSLFPNRAVPSITLHVPDKTLAERARALGYVLADRDKADVTVVHGLAEADIRRIQAGARYLVLADGTLKTNGNLRVDGQDREQPYMPVLDDVPGIPRSSESALPNINLIARHGTMWRGDWIAGFSWIRRKGAFAALPGGPLVDLSYDRIIPHHVMTGFRTHEYAGAVHSGVVVGWVQKPAALIAERRVGKGLLVASTFRLCTDAPGVDPLASALWDALVQTAAQKGSAS</sequence>
<dbReference type="Gene3D" id="2.60.120.260">
    <property type="entry name" value="Galactose-binding domain-like"/>
    <property type="match status" value="1"/>
</dbReference>
<dbReference type="InterPro" id="IPR013783">
    <property type="entry name" value="Ig-like_fold"/>
</dbReference>
<dbReference type="InterPro" id="IPR006103">
    <property type="entry name" value="Glyco_hydro_2_cat"/>
</dbReference>
<organism evidence="6 7">
    <name type="scientific">Neogemmobacter tilapiae</name>
    <dbReference type="NCBI Taxonomy" id="875041"/>
    <lineage>
        <taxon>Bacteria</taxon>
        <taxon>Pseudomonadati</taxon>
        <taxon>Pseudomonadota</taxon>
        <taxon>Alphaproteobacteria</taxon>
        <taxon>Rhodobacterales</taxon>
        <taxon>Paracoccaceae</taxon>
        <taxon>Neogemmobacter</taxon>
    </lineage>
</organism>
<reference evidence="6" key="1">
    <citation type="journal article" date="2014" name="Int. J. Syst. Evol. Microbiol.">
        <title>Complete genome sequence of Corynebacterium casei LMG S-19264T (=DSM 44701T), isolated from a smear-ripened cheese.</title>
        <authorList>
            <consortium name="US DOE Joint Genome Institute (JGI-PGF)"/>
            <person name="Walter F."/>
            <person name="Albersmeier A."/>
            <person name="Kalinowski J."/>
            <person name="Ruckert C."/>
        </authorList>
    </citation>
    <scope>NUCLEOTIDE SEQUENCE</scope>
    <source>
        <strain evidence="6">KCTC 23310</strain>
    </source>
</reference>
<dbReference type="InterPro" id="IPR006102">
    <property type="entry name" value="Ig-like_GH2"/>
</dbReference>
<dbReference type="Gene3D" id="3.20.20.80">
    <property type="entry name" value="Glycosidases"/>
    <property type="match status" value="1"/>
</dbReference>
<dbReference type="SUPFAM" id="SSF49785">
    <property type="entry name" value="Galactose-binding domain-like"/>
    <property type="match status" value="1"/>
</dbReference>
<evidence type="ECO:0000256" key="1">
    <source>
        <dbReference type="ARBA" id="ARBA00007401"/>
    </source>
</evidence>
<dbReference type="GO" id="GO:0004553">
    <property type="term" value="F:hydrolase activity, hydrolyzing O-glycosyl compounds"/>
    <property type="evidence" value="ECO:0007669"/>
    <property type="project" value="InterPro"/>
</dbReference>
<comment type="similarity">
    <text evidence="1">Belongs to the glycosyl hydrolase 2 family.</text>
</comment>
<evidence type="ECO:0000313" key="7">
    <source>
        <dbReference type="Proteomes" id="UP000638981"/>
    </source>
</evidence>
<dbReference type="Proteomes" id="UP000638981">
    <property type="component" value="Unassembled WGS sequence"/>
</dbReference>
<protein>
    <recommendedName>
        <fullName evidence="8">Glycoside hydrolase family 2</fullName>
    </recommendedName>
</protein>
<dbReference type="GO" id="GO:0005975">
    <property type="term" value="P:carbohydrate metabolic process"/>
    <property type="evidence" value="ECO:0007669"/>
    <property type="project" value="InterPro"/>
</dbReference>
<reference evidence="6" key="2">
    <citation type="submission" date="2020-09" db="EMBL/GenBank/DDBJ databases">
        <authorList>
            <person name="Sun Q."/>
            <person name="Kim S."/>
        </authorList>
    </citation>
    <scope>NUCLEOTIDE SEQUENCE</scope>
    <source>
        <strain evidence="6">KCTC 23310</strain>
    </source>
</reference>
<keyword evidence="3" id="KW-0326">Glycosidase</keyword>
<dbReference type="PANTHER" id="PTHR42732:SF2">
    <property type="entry name" value="BETA-MANNOSIDASE"/>
    <property type="match status" value="1"/>
</dbReference>
<evidence type="ECO:0000259" key="5">
    <source>
        <dbReference type="Pfam" id="PF02836"/>
    </source>
</evidence>
<evidence type="ECO:0000256" key="2">
    <source>
        <dbReference type="ARBA" id="ARBA00022801"/>
    </source>
</evidence>
<dbReference type="InterPro" id="IPR051913">
    <property type="entry name" value="GH2_Domain-Containing"/>
</dbReference>
<dbReference type="Pfam" id="PF02836">
    <property type="entry name" value="Glyco_hydro_2_C"/>
    <property type="match status" value="1"/>
</dbReference>
<evidence type="ECO:0000259" key="4">
    <source>
        <dbReference type="Pfam" id="PF00703"/>
    </source>
</evidence>
<accession>A0A918WPJ4</accession>
<name>A0A918WPJ4_9RHOB</name>
<dbReference type="InterPro" id="IPR008979">
    <property type="entry name" value="Galactose-bd-like_sf"/>
</dbReference>
<dbReference type="SUPFAM" id="SSF49303">
    <property type="entry name" value="beta-Galactosidase/glucuronidase domain"/>
    <property type="match status" value="1"/>
</dbReference>
<keyword evidence="2" id="KW-0378">Hydrolase</keyword>
<dbReference type="Pfam" id="PF00703">
    <property type="entry name" value="Glyco_hydro_2"/>
    <property type="match status" value="1"/>
</dbReference>
<dbReference type="Gene3D" id="2.60.40.10">
    <property type="entry name" value="Immunoglobulins"/>
    <property type="match status" value="1"/>
</dbReference>
<dbReference type="PANTHER" id="PTHR42732">
    <property type="entry name" value="BETA-GALACTOSIDASE"/>
    <property type="match status" value="1"/>
</dbReference>
<keyword evidence="7" id="KW-1185">Reference proteome</keyword>
<proteinExistence type="inferred from homology"/>
<dbReference type="InterPro" id="IPR036156">
    <property type="entry name" value="Beta-gal/glucu_dom_sf"/>
</dbReference>
<evidence type="ECO:0000313" key="6">
    <source>
        <dbReference type="EMBL" id="GHC65238.1"/>
    </source>
</evidence>
<feature type="domain" description="Glycoside hydrolase family 2 catalytic" evidence="5">
    <location>
        <begin position="274"/>
        <end position="453"/>
    </location>
</feature>
<dbReference type="SUPFAM" id="SSF51445">
    <property type="entry name" value="(Trans)glycosidases"/>
    <property type="match status" value="1"/>
</dbReference>
<dbReference type="InterPro" id="IPR017853">
    <property type="entry name" value="GH"/>
</dbReference>
<dbReference type="AlphaFoldDB" id="A0A918WPJ4"/>
<feature type="domain" description="Glycoside hydrolase family 2 immunoglobulin-like beta-sandwich" evidence="4">
    <location>
        <begin position="192"/>
        <end position="234"/>
    </location>
</feature>
<dbReference type="RefSeq" id="WP_189412990.1">
    <property type="nucleotide sequence ID" value="NZ_BMYJ01000012.1"/>
</dbReference>
<evidence type="ECO:0008006" key="8">
    <source>
        <dbReference type="Google" id="ProtNLM"/>
    </source>
</evidence>
<evidence type="ECO:0000256" key="3">
    <source>
        <dbReference type="ARBA" id="ARBA00023295"/>
    </source>
</evidence>
<comment type="caution">
    <text evidence="6">The sequence shown here is derived from an EMBL/GenBank/DDBJ whole genome shotgun (WGS) entry which is preliminary data.</text>
</comment>